<evidence type="ECO:0000313" key="2">
    <source>
        <dbReference type="EMBL" id="OMO86901.1"/>
    </source>
</evidence>
<protein>
    <submittedName>
        <fullName evidence="2">Putative RING finger protein</fullName>
    </submittedName>
</protein>
<evidence type="ECO:0000256" key="1">
    <source>
        <dbReference type="SAM" id="MobiDB-lite"/>
    </source>
</evidence>
<keyword evidence="3" id="KW-1185">Reference proteome</keyword>
<evidence type="ECO:0000313" key="3">
    <source>
        <dbReference type="Proteomes" id="UP000188268"/>
    </source>
</evidence>
<comment type="caution">
    <text evidence="2">The sequence shown here is derived from an EMBL/GenBank/DDBJ whole genome shotgun (WGS) entry which is preliminary data.</text>
</comment>
<feature type="region of interest" description="Disordered" evidence="1">
    <location>
        <begin position="1"/>
        <end position="53"/>
    </location>
</feature>
<accession>A0A1R3IWF1</accession>
<reference evidence="2 3" key="1">
    <citation type="submission" date="2013-09" db="EMBL/GenBank/DDBJ databases">
        <title>Corchorus capsularis genome sequencing.</title>
        <authorList>
            <person name="Alam M."/>
            <person name="Haque M.S."/>
            <person name="Islam M.S."/>
            <person name="Emdad E.M."/>
            <person name="Islam M.M."/>
            <person name="Ahmed B."/>
            <person name="Halim A."/>
            <person name="Hossen Q.M.M."/>
            <person name="Hossain M.Z."/>
            <person name="Ahmed R."/>
            <person name="Khan M.M."/>
            <person name="Islam R."/>
            <person name="Rashid M.M."/>
            <person name="Khan S.A."/>
            <person name="Rahman M.S."/>
            <person name="Alam M."/>
        </authorList>
    </citation>
    <scope>NUCLEOTIDE SEQUENCE [LARGE SCALE GENOMIC DNA]</scope>
    <source>
        <strain evidence="3">cv. CVL-1</strain>
        <tissue evidence="2">Whole seedling</tissue>
    </source>
</reference>
<gene>
    <name evidence="2" type="ORF">CCACVL1_09400</name>
</gene>
<dbReference type="OrthoDB" id="6105938at2759"/>
<feature type="compositionally biased region" description="Basic residues" evidence="1">
    <location>
        <begin position="83"/>
        <end position="93"/>
    </location>
</feature>
<dbReference type="Gramene" id="OMO86901">
    <property type="protein sequence ID" value="OMO86901"/>
    <property type="gene ID" value="CCACVL1_09400"/>
</dbReference>
<organism evidence="2 3">
    <name type="scientific">Corchorus capsularis</name>
    <name type="common">Jute</name>
    <dbReference type="NCBI Taxonomy" id="210143"/>
    <lineage>
        <taxon>Eukaryota</taxon>
        <taxon>Viridiplantae</taxon>
        <taxon>Streptophyta</taxon>
        <taxon>Embryophyta</taxon>
        <taxon>Tracheophyta</taxon>
        <taxon>Spermatophyta</taxon>
        <taxon>Magnoliopsida</taxon>
        <taxon>eudicotyledons</taxon>
        <taxon>Gunneridae</taxon>
        <taxon>Pentapetalae</taxon>
        <taxon>rosids</taxon>
        <taxon>malvids</taxon>
        <taxon>Malvales</taxon>
        <taxon>Malvaceae</taxon>
        <taxon>Grewioideae</taxon>
        <taxon>Apeibeae</taxon>
        <taxon>Corchorus</taxon>
    </lineage>
</organism>
<proteinExistence type="predicted"/>
<feature type="region of interest" description="Disordered" evidence="1">
    <location>
        <begin position="80"/>
        <end position="109"/>
    </location>
</feature>
<dbReference type="STRING" id="210143.A0A1R3IWF1"/>
<feature type="compositionally biased region" description="Polar residues" evidence="1">
    <location>
        <begin position="36"/>
        <end position="50"/>
    </location>
</feature>
<feature type="compositionally biased region" description="Polar residues" evidence="1">
    <location>
        <begin position="1"/>
        <end position="11"/>
    </location>
</feature>
<dbReference type="EMBL" id="AWWV01009373">
    <property type="protein sequence ID" value="OMO86901.1"/>
    <property type="molecule type" value="Genomic_DNA"/>
</dbReference>
<dbReference type="AlphaFoldDB" id="A0A1R3IWF1"/>
<sequence length="141" mass="15998">MSTLELRSGSSHRGYRRKKNLLDLNVPPSEIREQEGTSQQAGPEQLTSQPVRLEPRVTIDVEDIDDDVESIEPREFDEAVKNNSKRTHGRHARSAINNQNKRRRGPSKPTVINCDEYINLESSPQSIVRAVLLVLHSTDVF</sequence>
<dbReference type="Proteomes" id="UP000188268">
    <property type="component" value="Unassembled WGS sequence"/>
</dbReference>
<name>A0A1R3IWF1_COCAP</name>